<dbReference type="FunCoup" id="I2GYI4">
    <property type="interactions" value="132"/>
</dbReference>
<keyword evidence="10 13" id="KW-0443">Lipid metabolism</keyword>
<dbReference type="InterPro" id="IPR006204">
    <property type="entry name" value="GHMP_kinase_N_dom"/>
</dbReference>
<dbReference type="EC" id="2.7.4.2" evidence="3 13"/>
<evidence type="ECO:0000256" key="11">
    <source>
        <dbReference type="ARBA" id="ARBA00023221"/>
    </source>
</evidence>
<feature type="domain" description="GHMP kinase N-terminal" evidence="14">
    <location>
        <begin position="150"/>
        <end position="214"/>
    </location>
</feature>
<keyword evidence="16" id="KW-1185">Reference proteome</keyword>
<dbReference type="AlphaFoldDB" id="I2GYI4"/>
<dbReference type="OrthoDB" id="10262935at2759"/>
<dbReference type="InterPro" id="IPR016005">
    <property type="entry name" value="Erg8"/>
</dbReference>
<dbReference type="InterPro" id="IPR014721">
    <property type="entry name" value="Ribsml_uS5_D2-typ_fold_subgr"/>
</dbReference>
<dbReference type="GO" id="GO:0005777">
    <property type="term" value="C:peroxisome"/>
    <property type="evidence" value="ECO:0007669"/>
    <property type="project" value="TreeGrafter"/>
</dbReference>
<dbReference type="GeneID" id="14494749"/>
<dbReference type="NCBIfam" id="TIGR01219">
    <property type="entry name" value="Pmev_kin_ERG8"/>
    <property type="match status" value="1"/>
</dbReference>
<evidence type="ECO:0000256" key="4">
    <source>
        <dbReference type="ARBA" id="ARBA00022516"/>
    </source>
</evidence>
<dbReference type="GO" id="GO:0004631">
    <property type="term" value="F:phosphomevalonate kinase activity"/>
    <property type="evidence" value="ECO:0007669"/>
    <property type="project" value="UniProtKB-UniRule"/>
</dbReference>
<dbReference type="HOGENOM" id="CLU_022059_1_0_1"/>
<name>I2GYI4_HENB6</name>
<dbReference type="GO" id="GO:0005524">
    <property type="term" value="F:ATP binding"/>
    <property type="evidence" value="ECO:0007669"/>
    <property type="project" value="UniProtKB-UniRule"/>
</dbReference>
<accession>I2GYI4</accession>
<comment type="similarity">
    <text evidence="2 13">Belongs to the GHMP kinase family. Mevalonate kinase subfamily.</text>
</comment>
<evidence type="ECO:0000256" key="6">
    <source>
        <dbReference type="ARBA" id="ARBA00022741"/>
    </source>
</evidence>
<dbReference type="RefSeq" id="XP_004178705.1">
    <property type="nucleotide sequence ID" value="XM_004178657.1"/>
</dbReference>
<evidence type="ECO:0000256" key="12">
    <source>
        <dbReference type="ARBA" id="ARBA00029326"/>
    </source>
</evidence>
<dbReference type="InterPro" id="IPR020568">
    <property type="entry name" value="Ribosomal_Su5_D2-typ_SF"/>
</dbReference>
<evidence type="ECO:0000256" key="8">
    <source>
        <dbReference type="ARBA" id="ARBA00022840"/>
    </source>
</evidence>
<gene>
    <name evidence="15" type="primary">TBLA0B03450</name>
    <name evidence="15" type="ORF">TBLA_0B03450</name>
</gene>
<dbReference type="Gene3D" id="3.30.230.10">
    <property type="match status" value="1"/>
</dbReference>
<keyword evidence="9 13" id="KW-0752">Steroid biosynthesis</keyword>
<dbReference type="GO" id="GO:0031388">
    <property type="term" value="P:organic acid phosphorylation"/>
    <property type="evidence" value="ECO:0007669"/>
    <property type="project" value="EnsemblFungi"/>
</dbReference>
<dbReference type="OMA" id="LVIHRTM"/>
<proteinExistence type="inferred from homology"/>
<keyword evidence="11 13" id="KW-0753">Steroid metabolism</keyword>
<evidence type="ECO:0000256" key="13">
    <source>
        <dbReference type="PIRNR" id="PIRNR017288"/>
    </source>
</evidence>
<dbReference type="Pfam" id="PF00288">
    <property type="entry name" value="GHMP_kinases_N"/>
    <property type="match status" value="1"/>
</dbReference>
<evidence type="ECO:0000256" key="9">
    <source>
        <dbReference type="ARBA" id="ARBA00022955"/>
    </source>
</evidence>
<comment type="catalytic activity">
    <reaction evidence="12">
        <text>(R)-5-phosphomevalonate + ATP = (R)-5-diphosphomevalonate + ADP</text>
        <dbReference type="Rhea" id="RHEA:16341"/>
        <dbReference type="ChEBI" id="CHEBI:30616"/>
        <dbReference type="ChEBI" id="CHEBI:57557"/>
        <dbReference type="ChEBI" id="CHEBI:58146"/>
        <dbReference type="ChEBI" id="CHEBI:456216"/>
        <dbReference type="EC" id="2.7.4.2"/>
    </reaction>
    <physiologicalReaction direction="left-to-right" evidence="12">
        <dbReference type="Rhea" id="RHEA:16342"/>
    </physiologicalReaction>
</comment>
<dbReference type="EMBL" id="HE806317">
    <property type="protein sequence ID" value="CCH59186.1"/>
    <property type="molecule type" value="Genomic_DNA"/>
</dbReference>
<dbReference type="InterPro" id="IPR035102">
    <property type="entry name" value="Phosphomevalonate_kinase"/>
</dbReference>
<dbReference type="Proteomes" id="UP000002866">
    <property type="component" value="Chromosome 2"/>
</dbReference>
<evidence type="ECO:0000313" key="15">
    <source>
        <dbReference type="EMBL" id="CCH59186.1"/>
    </source>
</evidence>
<reference evidence="15 16" key="1">
    <citation type="journal article" date="2011" name="Proc. Natl. Acad. Sci. U.S.A.">
        <title>Evolutionary erosion of yeast sex chromosomes by mating-type switching accidents.</title>
        <authorList>
            <person name="Gordon J.L."/>
            <person name="Armisen D."/>
            <person name="Proux-Wera E."/>
            <person name="Oheigeartaigh S.S."/>
            <person name="Byrne K.P."/>
            <person name="Wolfe K.H."/>
        </authorList>
    </citation>
    <scope>NUCLEOTIDE SEQUENCE [LARGE SCALE GENOMIC DNA]</scope>
    <source>
        <strain evidence="16">ATCC 34711 / CBS 6284 / DSM 70876 / NBRC 10599 / NRRL Y-10934 / UCD 77-7</strain>
    </source>
</reference>
<dbReference type="eggNOG" id="KOG4519">
    <property type="taxonomic scope" value="Eukaryota"/>
</dbReference>
<evidence type="ECO:0000256" key="10">
    <source>
        <dbReference type="ARBA" id="ARBA00023098"/>
    </source>
</evidence>
<keyword evidence="7 13" id="KW-0418">Kinase</keyword>
<evidence type="ECO:0000256" key="5">
    <source>
        <dbReference type="ARBA" id="ARBA00022679"/>
    </source>
</evidence>
<sequence length="452" mass="50620">MKETVRAFSSPGKAFLAGGYLVLDPTYKAYVVAVSARMHVIVTSSFQNTKNTDTVKIVVTSEQFNGDTWSYVVDYNNSKFVKEINERNNPFIESVITNIFAYFSTDLTEVPNISIKIYSDPEYHSAEECIQRTNGILTLNYFNKPINKVAKTGLGSSASLTTSLMTALYSVLKSSFDINSADDLKKIHNLAQVAHCQAQGKIGSGFDIAAATFGSIIYRRFDPKLIKNLPNLQTNLKPYSSSLRILVNEVNWNTISERIKLPDRLRLVMGDVNSGSETPKLVSTVQKWYSDNEADGFKVYQNINKGNMEFVQSLSNLNEISVNNPDLYKQIIDEVSTDHSAIEKYTDIRNIKDSILTVRKNFRYITKQSGAEIEPQIQTELLDNCNKLNGVLTCMIPGAGGFDAIAVITTTGTNLTKLTQGKEEFKNVKWLNLRQANYGLQEEDPTMYDNML</sequence>
<evidence type="ECO:0000313" key="16">
    <source>
        <dbReference type="Proteomes" id="UP000002866"/>
    </source>
</evidence>
<dbReference type="GO" id="GO:0010142">
    <property type="term" value="P:farnesyl diphosphate biosynthetic process, mevalonate pathway"/>
    <property type="evidence" value="ECO:0007669"/>
    <property type="project" value="EnsemblFungi"/>
</dbReference>
<comment type="pathway">
    <text evidence="1 13">Isoprenoid biosynthesis; isopentenyl diphosphate biosynthesis via mevalonate pathway; isopentenyl diphosphate from (R)-mevalonate: step 2/3.</text>
</comment>
<organism evidence="15 16">
    <name type="scientific">Henningerozyma blattae (strain ATCC 34711 / CBS 6284 / DSM 70876 / NBRC 10599 / NRRL Y-10934 / UCD 77-7)</name>
    <name type="common">Yeast</name>
    <name type="synonym">Tetrapisispora blattae</name>
    <dbReference type="NCBI Taxonomy" id="1071380"/>
    <lineage>
        <taxon>Eukaryota</taxon>
        <taxon>Fungi</taxon>
        <taxon>Dikarya</taxon>
        <taxon>Ascomycota</taxon>
        <taxon>Saccharomycotina</taxon>
        <taxon>Saccharomycetes</taxon>
        <taxon>Saccharomycetales</taxon>
        <taxon>Saccharomycetaceae</taxon>
        <taxon>Henningerozyma</taxon>
    </lineage>
</organism>
<keyword evidence="8" id="KW-0067">ATP-binding</keyword>
<dbReference type="UniPathway" id="UPA00057">
    <property type="reaction ID" value="UER00099"/>
</dbReference>
<keyword evidence="4 13" id="KW-0444">Lipid biosynthesis</keyword>
<evidence type="ECO:0000259" key="14">
    <source>
        <dbReference type="Pfam" id="PF00288"/>
    </source>
</evidence>
<evidence type="ECO:0000256" key="7">
    <source>
        <dbReference type="ARBA" id="ARBA00022777"/>
    </source>
</evidence>
<dbReference type="PANTHER" id="PTHR31814:SF2">
    <property type="entry name" value="PHOSPHOMEVALONATE KINASE"/>
    <property type="match status" value="1"/>
</dbReference>
<dbReference type="InParanoid" id="I2GYI4"/>
<dbReference type="SUPFAM" id="SSF54211">
    <property type="entry name" value="Ribosomal protein S5 domain 2-like"/>
    <property type="match status" value="1"/>
</dbReference>
<keyword evidence="5 13" id="KW-0808">Transferase</keyword>
<keyword evidence="6" id="KW-0547">Nucleotide-binding</keyword>
<protein>
    <recommendedName>
        <fullName evidence="3 13">Phosphomevalonate kinase</fullName>
        <ecNumber evidence="3 13">2.7.4.2</ecNumber>
    </recommendedName>
</protein>
<dbReference type="PANTHER" id="PTHR31814">
    <property type="match status" value="1"/>
</dbReference>
<evidence type="ECO:0000256" key="1">
    <source>
        <dbReference type="ARBA" id="ARBA00005017"/>
    </source>
</evidence>
<dbReference type="GO" id="GO:0006696">
    <property type="term" value="P:ergosterol biosynthetic process"/>
    <property type="evidence" value="ECO:0007669"/>
    <property type="project" value="EnsemblFungi"/>
</dbReference>
<dbReference type="PIRSF" id="PIRSF017288">
    <property type="entry name" value="PMK_GHMP_euk"/>
    <property type="match status" value="1"/>
</dbReference>
<dbReference type="STRING" id="1071380.I2GYI4"/>
<evidence type="ECO:0000256" key="3">
    <source>
        <dbReference type="ARBA" id="ARBA00012958"/>
    </source>
</evidence>
<dbReference type="GO" id="GO:0019287">
    <property type="term" value="P:isopentenyl diphosphate biosynthetic process, mevalonate pathway"/>
    <property type="evidence" value="ECO:0007669"/>
    <property type="project" value="UniProtKB-UniRule"/>
</dbReference>
<dbReference type="KEGG" id="tbl:TBLA_0B03450"/>
<evidence type="ECO:0000256" key="2">
    <source>
        <dbReference type="ARBA" id="ARBA00006495"/>
    </source>
</evidence>